<reference evidence="3 4" key="1">
    <citation type="submission" date="2018-11" db="EMBL/GenBank/DDBJ databases">
        <authorList>
            <person name="Criscuolo A."/>
        </authorList>
    </citation>
    <scope>NUCLEOTIDE SEQUENCE [LARGE SCALE GENOMIC DNA]</scope>
    <source>
        <strain evidence="3">ACIP111625</strain>
    </source>
</reference>
<protein>
    <submittedName>
        <fullName evidence="3">DNA primase TraC</fullName>
        <ecNumber evidence="3">2.7.7.-</ecNumber>
    </submittedName>
</protein>
<dbReference type="OrthoDB" id="9792687at2"/>
<dbReference type="InterPro" id="IPR013610">
    <property type="entry name" value="ArdC_N"/>
</dbReference>
<evidence type="ECO:0000259" key="1">
    <source>
        <dbReference type="Pfam" id="PF08401"/>
    </source>
</evidence>
<dbReference type="PIRSF" id="PIRSF037112">
    <property type="entry name" value="Antirestriction_ArdC"/>
    <property type="match status" value="1"/>
</dbReference>
<dbReference type="GO" id="GO:0016779">
    <property type="term" value="F:nucleotidyltransferase activity"/>
    <property type="evidence" value="ECO:0007669"/>
    <property type="project" value="UniProtKB-KW"/>
</dbReference>
<dbReference type="Pfam" id="PF18818">
    <property type="entry name" value="MPTase-PolyVal"/>
    <property type="match status" value="1"/>
</dbReference>
<proteinExistence type="predicted"/>
<dbReference type="Proteomes" id="UP000277498">
    <property type="component" value="Unassembled WGS sequence"/>
</dbReference>
<keyword evidence="3" id="KW-0548">Nucleotidyltransferase</keyword>
<evidence type="ECO:0000313" key="3">
    <source>
        <dbReference type="EMBL" id="VDC33998.1"/>
    </source>
</evidence>
<feature type="domain" description="Polyvalent protein metallopeptidase" evidence="2">
    <location>
        <begin position="149"/>
        <end position="272"/>
    </location>
</feature>
<evidence type="ECO:0000259" key="2">
    <source>
        <dbReference type="Pfam" id="PF18818"/>
    </source>
</evidence>
<accession>A0A3P5XXY2</accession>
<name>A0A3P5XXY2_9RHOB</name>
<dbReference type="Pfam" id="PF08401">
    <property type="entry name" value="ArdcN"/>
    <property type="match status" value="1"/>
</dbReference>
<dbReference type="GO" id="GO:0003697">
    <property type="term" value="F:single-stranded DNA binding"/>
    <property type="evidence" value="ECO:0007669"/>
    <property type="project" value="InterPro"/>
</dbReference>
<sequence length="294" mass="33062">MAEKFDVHAYVTDAIIAAMEASTAPWRQPWTGEKTGAAFPLRANGEAYRGINVIMLWLTAVQKGYASPYWFTFKQAKELGAHVRKGEKSTTVVYYGQAERESEDGEEVRFSFAKAYRVFNAEQIENLPPEYYIEKATEARDLGTAPDPTLEGFFANVGARIETSDEPQAYYHPQHDHIHMPPIATFHSANGYYATLAHKLTHWTGHSSRLDRLKKGRDRTAYAFEELIAEIGACMVCAHLGLVPDFEQSAAYVESWLRALKDDKRLIFTAASEAQKAYDLITQRAERNPSTLAA</sequence>
<dbReference type="RefSeq" id="WP_124088851.1">
    <property type="nucleotide sequence ID" value="NZ_UXAW01000142.1"/>
</dbReference>
<dbReference type="InterPro" id="IPR041459">
    <property type="entry name" value="MPTase-PolyVal"/>
</dbReference>
<organism evidence="3 4">
    <name type="scientific">Pseudogemmobacter humi</name>
    <dbReference type="NCBI Taxonomy" id="2483812"/>
    <lineage>
        <taxon>Bacteria</taxon>
        <taxon>Pseudomonadati</taxon>
        <taxon>Pseudomonadota</taxon>
        <taxon>Alphaproteobacteria</taxon>
        <taxon>Rhodobacterales</taxon>
        <taxon>Paracoccaceae</taxon>
        <taxon>Pseudogemmobacter</taxon>
    </lineage>
</organism>
<dbReference type="AlphaFoldDB" id="A0A3P5XXY2"/>
<keyword evidence="4" id="KW-1185">Reference proteome</keyword>
<keyword evidence="3" id="KW-0808">Transferase</keyword>
<feature type="domain" description="N-terminal" evidence="1">
    <location>
        <begin position="6"/>
        <end position="119"/>
    </location>
</feature>
<dbReference type="EMBL" id="UXAW01000142">
    <property type="protein sequence ID" value="VDC33998.1"/>
    <property type="molecule type" value="Genomic_DNA"/>
</dbReference>
<dbReference type="EC" id="2.7.7.-" evidence="3"/>
<gene>
    <name evidence="3" type="primary">traC_2</name>
    <name evidence="3" type="ORF">XINFAN_04196</name>
</gene>
<dbReference type="InterPro" id="IPR017113">
    <property type="entry name" value="Antirestriction_ArdC"/>
</dbReference>
<evidence type="ECO:0000313" key="4">
    <source>
        <dbReference type="Proteomes" id="UP000277498"/>
    </source>
</evidence>